<dbReference type="InterPro" id="IPR052368">
    <property type="entry name" value="2-oxoacid_oxidoreductase"/>
</dbReference>
<sequence>MAERQLMTGNEAMAEAAIRAGCRTYFGYPITPQNEILEYMATHLPKVGGAFLQAESEVAAINMCYGAAAAGVRTMTSSSSPGVSLKMEGISYLAGADLPCVILNVARGGPGLGNIAPAQGDYFQATKGGGHGDYRLIVLGPSTVQEAAELAALAFDLSDQYRVPTMLLADGMLGQMMEPVSLPEPRAGADRPAKPWALTGAKGRNPNYVASFALEPTVLRDLNLKRHARYKEIEAREVRWEEVATEDAEILVVAYGTMGRIAKTVVRQARNQGVKAGLLRPITLWPFPYAPIRALAERVTAVLTVELSAGQMWEDVRLAVEGRTPTPFYGEMGGVVPTPSEILEEVLRHV</sequence>
<dbReference type="InterPro" id="IPR002880">
    <property type="entry name" value="Pyrv_Fd/Flavodoxin_OxRdtase_N"/>
</dbReference>
<dbReference type="Gene3D" id="3.40.50.920">
    <property type="match status" value="1"/>
</dbReference>
<dbReference type="Gene3D" id="3.40.50.970">
    <property type="match status" value="1"/>
</dbReference>
<evidence type="ECO:0000256" key="1">
    <source>
        <dbReference type="ARBA" id="ARBA00023002"/>
    </source>
</evidence>
<dbReference type="SUPFAM" id="SSF52922">
    <property type="entry name" value="TK C-terminal domain-like"/>
    <property type="match status" value="1"/>
</dbReference>
<feature type="domain" description="Pyruvate flavodoxin/ferredoxin oxidoreductase pyrimidine binding" evidence="2">
    <location>
        <begin position="15"/>
        <end position="186"/>
    </location>
</feature>
<dbReference type="SUPFAM" id="SSF52518">
    <property type="entry name" value="Thiamin diphosphate-binding fold (THDP-binding)"/>
    <property type="match status" value="1"/>
</dbReference>
<dbReference type="GO" id="GO:0016491">
    <property type="term" value="F:oxidoreductase activity"/>
    <property type="evidence" value="ECO:0007669"/>
    <property type="project" value="UniProtKB-KW"/>
</dbReference>
<evidence type="ECO:0000259" key="2">
    <source>
        <dbReference type="Pfam" id="PF01855"/>
    </source>
</evidence>
<dbReference type="PANTHER" id="PTHR43088">
    <property type="entry name" value="SUBUNIT OF PYRUVATE:FLAVODOXIN OXIDOREDUCTASE-RELATED"/>
    <property type="match status" value="1"/>
</dbReference>
<feature type="domain" description="Pyruvate:ferredoxin oxidoreductase core" evidence="3">
    <location>
        <begin position="248"/>
        <end position="342"/>
    </location>
</feature>
<evidence type="ECO:0000259" key="3">
    <source>
        <dbReference type="Pfam" id="PF17147"/>
    </source>
</evidence>
<gene>
    <name evidence="4" type="ORF">BIP78_1369</name>
</gene>
<evidence type="ECO:0000313" key="5">
    <source>
        <dbReference type="Proteomes" id="UP000287233"/>
    </source>
</evidence>
<dbReference type="PANTHER" id="PTHR43088:SF1">
    <property type="entry name" value="SUBUNIT OF PYRUVATE:FLAVODOXIN OXIDOREDUCTASE"/>
    <property type="match status" value="1"/>
</dbReference>
<evidence type="ECO:0000313" key="4">
    <source>
        <dbReference type="EMBL" id="QAA77135.1"/>
    </source>
</evidence>
<reference evidence="5" key="1">
    <citation type="submission" date="2018-12" db="EMBL/GenBank/DDBJ databases">
        <title>Complete genome sequence of an uncultured bacterium of the candidate phylum Bipolaricaulota.</title>
        <authorList>
            <person name="Kadnikov V.V."/>
            <person name="Mardanov A.V."/>
            <person name="Beletsky A.V."/>
            <person name="Frank Y.A."/>
            <person name="Karnachuk O.V."/>
            <person name="Ravin N.V."/>
        </authorList>
    </citation>
    <scope>NUCLEOTIDE SEQUENCE [LARGE SCALE GENOMIC DNA]</scope>
</reference>
<dbReference type="InterPro" id="IPR029061">
    <property type="entry name" value="THDP-binding"/>
</dbReference>
<dbReference type="CDD" id="cd07034">
    <property type="entry name" value="TPP_PYR_PFOR_IOR-alpha_like"/>
    <property type="match status" value="1"/>
</dbReference>
<organism evidence="4 5">
    <name type="scientific">Bipolaricaulis sibiricus</name>
    <dbReference type="NCBI Taxonomy" id="2501609"/>
    <lineage>
        <taxon>Bacteria</taxon>
        <taxon>Candidatus Bipolaricaulota</taxon>
        <taxon>Candidatus Bipolaricaulia</taxon>
        <taxon>Candidatus Bipolaricaulales</taxon>
        <taxon>Candidatus Bipolaricaulaceae</taxon>
        <taxon>Candidatus Bipolaricaulis</taxon>
    </lineage>
</organism>
<accession>A0A410FVJ8</accession>
<protein>
    <submittedName>
        <fullName evidence="4">2-oxoglutarate/2-oxoacid ferredoxin oxidoreductase, alpha subunit</fullName>
    </submittedName>
</protein>
<dbReference type="Proteomes" id="UP000287233">
    <property type="component" value="Chromosome"/>
</dbReference>
<dbReference type="Pfam" id="PF17147">
    <property type="entry name" value="PFOR_II"/>
    <property type="match status" value="1"/>
</dbReference>
<name>A0A410FVJ8_BIPS1</name>
<dbReference type="InterPro" id="IPR009014">
    <property type="entry name" value="Transketo_C/PFOR_II"/>
</dbReference>
<dbReference type="EMBL" id="CP034928">
    <property type="protein sequence ID" value="QAA77135.1"/>
    <property type="molecule type" value="Genomic_DNA"/>
</dbReference>
<proteinExistence type="predicted"/>
<dbReference type="Pfam" id="PF01855">
    <property type="entry name" value="POR_N"/>
    <property type="match status" value="1"/>
</dbReference>
<dbReference type="KEGG" id="bih:BIP78_1369"/>
<dbReference type="AlphaFoldDB" id="A0A410FVJ8"/>
<dbReference type="InterPro" id="IPR033412">
    <property type="entry name" value="PFOR_II"/>
</dbReference>
<keyword evidence="1" id="KW-0560">Oxidoreductase</keyword>
<dbReference type="NCBIfam" id="NF005507">
    <property type="entry name" value="PRK07119.1"/>
    <property type="match status" value="1"/>
</dbReference>